<dbReference type="InParanoid" id="A0A1X7VSB0"/>
<dbReference type="InterPro" id="IPR011051">
    <property type="entry name" value="RmlC_Cupin_sf"/>
</dbReference>
<dbReference type="SUPFAM" id="SSF51182">
    <property type="entry name" value="RmlC-like cupins"/>
    <property type="match status" value="1"/>
</dbReference>
<dbReference type="AlphaFoldDB" id="A0A1X7VSB0"/>
<protein>
    <submittedName>
        <fullName evidence="1">Uncharacterized protein</fullName>
    </submittedName>
</protein>
<dbReference type="InterPro" id="IPR014710">
    <property type="entry name" value="RmlC-like_jellyroll"/>
</dbReference>
<dbReference type="EnsemblMetazoa" id="Aqu2.1.42298_001">
    <property type="protein sequence ID" value="Aqu2.1.42298_001"/>
    <property type="gene ID" value="Aqu2.1.42298"/>
</dbReference>
<evidence type="ECO:0000313" key="1">
    <source>
        <dbReference type="EnsemblMetazoa" id="Aqu2.1.42298_001"/>
    </source>
</evidence>
<reference evidence="1" key="1">
    <citation type="submission" date="2017-05" db="UniProtKB">
        <authorList>
            <consortium name="EnsemblMetazoa"/>
        </authorList>
    </citation>
    <scope>IDENTIFICATION</scope>
</reference>
<accession>A0A1X7VSB0</accession>
<proteinExistence type="predicted"/>
<sequence length="407" mass="45456">MAANNKPSSPLRDKVLQAIKDQNGLLFALPALVGRNIYAGRGVIAQNTDFSPSLVDARGYVPVEWWIMSKTVAKNAVPLENEGITSILVAGEPHPLPSILKVASEELMGPYEYAWPLTKVLDIGGPPQVPKYSCQGGEAEPEVPPIPCHVHAGEVCNGACIGPGKTESYFFPPLDVPPYNLSLGTIKTRLGLKPGTTKEQVLEALRAFGRHDDMYSLLNVYHINPWETWFIEEKIVHAPGPWTTFEIQRPQDDYNLLAWQLGRVLPEKDVAPNKCDHQLKGLTDEEDLFNNTINLPDNTDPEFKEKYCRKCETLAEGPWGRQIRLFYHLFYGEGFIIKPGATFKREGDQRPYAGIVWTGEGTINGLSVGVDNKERREFLITPKSNIEIINTSTQLDLMIFTVFPMNL</sequence>
<organism evidence="1">
    <name type="scientific">Amphimedon queenslandica</name>
    <name type="common">Sponge</name>
    <dbReference type="NCBI Taxonomy" id="400682"/>
    <lineage>
        <taxon>Eukaryota</taxon>
        <taxon>Metazoa</taxon>
        <taxon>Porifera</taxon>
        <taxon>Demospongiae</taxon>
        <taxon>Heteroscleromorpha</taxon>
        <taxon>Haplosclerida</taxon>
        <taxon>Niphatidae</taxon>
        <taxon>Amphimedon</taxon>
    </lineage>
</organism>
<name>A0A1X7VSB0_AMPQE</name>
<dbReference type="Gene3D" id="2.60.120.10">
    <property type="entry name" value="Jelly Rolls"/>
    <property type="match status" value="1"/>
</dbReference>